<keyword evidence="4" id="KW-0969">Cilium</keyword>
<dbReference type="OrthoDB" id="433501at2759"/>
<dbReference type="PhylomeDB" id="A0A0G4EU70"/>
<dbReference type="InParanoid" id="A0A0G4EU70"/>
<protein>
    <recommendedName>
        <fullName evidence="9">U2A'/phosphoprotein 32 family A C-terminal domain-containing protein</fullName>
    </recommendedName>
</protein>
<dbReference type="EMBL" id="CDMY01000320">
    <property type="protein sequence ID" value="CEM02193.1"/>
    <property type="molecule type" value="Genomic_DNA"/>
</dbReference>
<keyword evidence="3" id="KW-0677">Repeat</keyword>
<keyword evidence="8" id="KW-1185">Reference proteome</keyword>
<dbReference type="PANTHER" id="PTHR45973">
    <property type="entry name" value="PROTEIN PHOSPHATASE 1 REGULATORY SUBUNIT SDS22-RELATED"/>
    <property type="match status" value="1"/>
</dbReference>
<comment type="subcellular location">
    <subcellularLocation>
        <location evidence="1">Cell projection</location>
        <location evidence="1">Cilium</location>
    </subcellularLocation>
</comment>
<dbReference type="STRING" id="1169540.A0A0G4EU70"/>
<reference evidence="7 8" key="1">
    <citation type="submission" date="2014-11" db="EMBL/GenBank/DDBJ databases">
        <authorList>
            <person name="Zhu J."/>
            <person name="Qi W."/>
            <person name="Song R."/>
        </authorList>
    </citation>
    <scope>NUCLEOTIDE SEQUENCE [LARGE SCALE GENOMIC DNA]</scope>
</reference>
<evidence type="ECO:0000256" key="5">
    <source>
        <dbReference type="ARBA" id="ARBA00023273"/>
    </source>
</evidence>
<accession>A0A0G4EU70</accession>
<evidence type="ECO:0000256" key="4">
    <source>
        <dbReference type="ARBA" id="ARBA00023069"/>
    </source>
</evidence>
<dbReference type="PRINTS" id="PR00019">
    <property type="entry name" value="LEURICHRPT"/>
</dbReference>
<dbReference type="InterPro" id="IPR001611">
    <property type="entry name" value="Leu-rich_rpt"/>
</dbReference>
<evidence type="ECO:0000256" key="3">
    <source>
        <dbReference type="ARBA" id="ARBA00022737"/>
    </source>
</evidence>
<dbReference type="SMART" id="SM00369">
    <property type="entry name" value="LRR_TYP"/>
    <property type="match status" value="2"/>
</dbReference>
<dbReference type="SUPFAM" id="SSF52058">
    <property type="entry name" value="L domain-like"/>
    <property type="match status" value="1"/>
</dbReference>
<dbReference type="PROSITE" id="PS51450">
    <property type="entry name" value="LRR"/>
    <property type="match status" value="2"/>
</dbReference>
<dbReference type="InterPro" id="IPR050576">
    <property type="entry name" value="Cilia_flagella_integrity"/>
</dbReference>
<evidence type="ECO:0000256" key="6">
    <source>
        <dbReference type="SAM" id="MobiDB-lite"/>
    </source>
</evidence>
<dbReference type="AlphaFoldDB" id="A0A0G4EU70"/>
<proteinExistence type="predicted"/>
<evidence type="ECO:0000256" key="2">
    <source>
        <dbReference type="ARBA" id="ARBA00022614"/>
    </source>
</evidence>
<dbReference type="Pfam" id="PF12799">
    <property type="entry name" value="LRR_4"/>
    <property type="match status" value="1"/>
</dbReference>
<dbReference type="InterPro" id="IPR032675">
    <property type="entry name" value="LRR_dom_sf"/>
</dbReference>
<keyword evidence="2" id="KW-0433">Leucine-rich repeat</keyword>
<dbReference type="Gene3D" id="3.80.10.10">
    <property type="entry name" value="Ribonuclease Inhibitor"/>
    <property type="match status" value="1"/>
</dbReference>
<dbReference type="Proteomes" id="UP000041254">
    <property type="component" value="Unassembled WGS sequence"/>
</dbReference>
<name>A0A0G4EU70_VITBC</name>
<sequence>MTQTTLTWDFLRCYTGEFDPEIIFHLFLQHRNIEKIQALEPLTHLRRLDLSHNRITRLEGLGRLKELQILDVSHNQLTKVEGLQGLAMLETFKACGNQFTRFQDLTGLSAPPKLRAVYLANPDASDACPITLASDYRTRMPSIAPKLQVLDGHRLHLPLLAVSPLVYESLSEDALSLVSALLPVPLLNAETDLCLPECYEDHVAESVLDKTMQPIETAMSEAKKVLKSLETLTEQMASTSVDSEAALDSYTDECGQQ</sequence>
<dbReference type="InterPro" id="IPR003591">
    <property type="entry name" value="Leu-rich_rpt_typical-subtyp"/>
</dbReference>
<dbReference type="VEuPathDB" id="CryptoDB:Vbra_13502"/>
<keyword evidence="5" id="KW-0966">Cell projection</keyword>
<evidence type="ECO:0000256" key="1">
    <source>
        <dbReference type="ARBA" id="ARBA00004138"/>
    </source>
</evidence>
<organism evidence="7 8">
    <name type="scientific">Vitrella brassicaformis (strain CCMP3155)</name>
    <dbReference type="NCBI Taxonomy" id="1169540"/>
    <lineage>
        <taxon>Eukaryota</taxon>
        <taxon>Sar</taxon>
        <taxon>Alveolata</taxon>
        <taxon>Colpodellida</taxon>
        <taxon>Vitrellaceae</taxon>
        <taxon>Vitrella</taxon>
    </lineage>
</organism>
<feature type="region of interest" description="Disordered" evidence="6">
    <location>
        <begin position="237"/>
        <end position="257"/>
    </location>
</feature>
<dbReference type="SMART" id="SM00365">
    <property type="entry name" value="LRR_SD22"/>
    <property type="match status" value="2"/>
</dbReference>
<evidence type="ECO:0000313" key="8">
    <source>
        <dbReference type="Proteomes" id="UP000041254"/>
    </source>
</evidence>
<dbReference type="InterPro" id="IPR025875">
    <property type="entry name" value="Leu-rich_rpt_4"/>
</dbReference>
<evidence type="ECO:0000313" key="7">
    <source>
        <dbReference type="EMBL" id="CEM02193.1"/>
    </source>
</evidence>
<evidence type="ECO:0008006" key="9">
    <source>
        <dbReference type="Google" id="ProtNLM"/>
    </source>
</evidence>
<dbReference type="PANTHER" id="PTHR45973:SF9">
    <property type="entry name" value="LEUCINE-RICH REPEAT-CONTAINING PROTEIN 46"/>
    <property type="match status" value="1"/>
</dbReference>
<gene>
    <name evidence="7" type="ORF">Vbra_13502</name>
</gene>